<name>A0ABS2AVX5_9ACTN</name>
<evidence type="ECO:0000259" key="3">
    <source>
        <dbReference type="Pfam" id="PF01370"/>
    </source>
</evidence>
<dbReference type="Pfam" id="PF01370">
    <property type="entry name" value="Epimerase"/>
    <property type="match status" value="1"/>
</dbReference>
<organism evidence="4 5">
    <name type="scientific">Paractinoplanes ovalisporus</name>
    <dbReference type="NCBI Taxonomy" id="2810368"/>
    <lineage>
        <taxon>Bacteria</taxon>
        <taxon>Bacillati</taxon>
        <taxon>Actinomycetota</taxon>
        <taxon>Actinomycetes</taxon>
        <taxon>Micromonosporales</taxon>
        <taxon>Micromonosporaceae</taxon>
        <taxon>Paractinoplanes</taxon>
    </lineage>
</organism>
<dbReference type="PANTHER" id="PTHR10366:SF564">
    <property type="entry name" value="STEROL-4-ALPHA-CARBOXYLATE 3-DEHYDROGENASE, DECARBOXYLATING"/>
    <property type="match status" value="1"/>
</dbReference>
<comment type="caution">
    <text evidence="4">The sequence shown here is derived from an EMBL/GenBank/DDBJ whole genome shotgun (WGS) entry which is preliminary data.</text>
</comment>
<evidence type="ECO:0000256" key="2">
    <source>
        <dbReference type="ARBA" id="ARBA00023445"/>
    </source>
</evidence>
<evidence type="ECO:0000256" key="1">
    <source>
        <dbReference type="ARBA" id="ARBA00023002"/>
    </source>
</evidence>
<evidence type="ECO:0000313" key="5">
    <source>
        <dbReference type="Proteomes" id="UP000632138"/>
    </source>
</evidence>
<feature type="domain" description="NAD-dependent epimerase/dehydratase" evidence="3">
    <location>
        <begin position="4"/>
        <end position="240"/>
    </location>
</feature>
<keyword evidence="1" id="KW-0560">Oxidoreductase</keyword>
<dbReference type="InterPro" id="IPR050425">
    <property type="entry name" value="NAD(P)_dehydrat-like"/>
</dbReference>
<proteinExistence type="inferred from homology"/>
<dbReference type="InterPro" id="IPR036291">
    <property type="entry name" value="NAD(P)-bd_dom_sf"/>
</dbReference>
<accession>A0ABS2AVX5</accession>
<dbReference type="EMBL" id="JAENHP010000051">
    <property type="protein sequence ID" value="MBM2623898.1"/>
    <property type="molecule type" value="Genomic_DNA"/>
</dbReference>
<gene>
    <name evidence="4" type="ORF">JIG36_51265</name>
</gene>
<protein>
    <submittedName>
        <fullName evidence="4">Aldehyde reductase</fullName>
    </submittedName>
</protein>
<reference evidence="4 5" key="1">
    <citation type="submission" date="2021-01" db="EMBL/GenBank/DDBJ databases">
        <title>Actinoplanes sp. nov. LDG1-06 isolated from lichen.</title>
        <authorList>
            <person name="Saeng-In P."/>
            <person name="Phongsopitanun W."/>
            <person name="Kanchanasin P."/>
            <person name="Yuki M."/>
            <person name="Kudo T."/>
            <person name="Ohkuma M."/>
            <person name="Tanasupawat S."/>
        </authorList>
    </citation>
    <scope>NUCLEOTIDE SEQUENCE [LARGE SCALE GENOMIC DNA]</scope>
    <source>
        <strain evidence="4 5">LDG1-06</strain>
    </source>
</reference>
<dbReference type="InterPro" id="IPR001509">
    <property type="entry name" value="Epimerase_deHydtase"/>
</dbReference>
<dbReference type="RefSeq" id="WP_203384249.1">
    <property type="nucleotide sequence ID" value="NZ_JAENHP010000051.1"/>
</dbReference>
<dbReference type="Proteomes" id="UP000632138">
    <property type="component" value="Unassembled WGS sequence"/>
</dbReference>
<comment type="similarity">
    <text evidence="2">Belongs to the NAD(P)-dependent epimerase/dehydratase family. Dihydroflavonol-4-reductase subfamily.</text>
</comment>
<dbReference type="CDD" id="cd05227">
    <property type="entry name" value="AR_SDR_e"/>
    <property type="match status" value="1"/>
</dbReference>
<dbReference type="Gene3D" id="3.40.50.720">
    <property type="entry name" value="NAD(P)-binding Rossmann-like Domain"/>
    <property type="match status" value="1"/>
</dbReference>
<evidence type="ECO:0000313" key="4">
    <source>
        <dbReference type="EMBL" id="MBM2623898.1"/>
    </source>
</evidence>
<dbReference type="SUPFAM" id="SSF51735">
    <property type="entry name" value="NAD(P)-binding Rossmann-fold domains"/>
    <property type="match status" value="1"/>
</dbReference>
<sequence>MTKILITGATGYLAGHCIAELLASGYSVRGTVRNVGTADVAHLHAIVDRVGGDLEFVQADMARDTGWAEAVEGCDYVWHVASPFPVGVPKHEDEVVKPAVEGTLRVLRAVKASGTVKRVVMTSSGLAVLSGRKEERVFTEEDWGSSTDPWLYARSKTLAEKAAWDFAGESGLELAVINPGSILGPLMRAETGNSVEIIGRLMRSDLPAVPNVGWNVVDVRDLAHLHLLAMETPSAAGNRYIAGDEFMWARDMAHLLADRYGARGYRVPTRAMPYALMWTISRFQPSVRPALGFWGQRDQVTGEKARKELGWTSRPAAETVLDTAESMIELGLVPRR</sequence>
<keyword evidence="5" id="KW-1185">Reference proteome</keyword>
<dbReference type="PANTHER" id="PTHR10366">
    <property type="entry name" value="NAD DEPENDENT EPIMERASE/DEHYDRATASE"/>
    <property type="match status" value="1"/>
</dbReference>